<evidence type="ECO:0000313" key="12">
    <source>
        <dbReference type="EMBL" id="KAF6747516.1"/>
    </source>
</evidence>
<accession>A0A8H6M080</accession>
<dbReference type="GO" id="GO:0000209">
    <property type="term" value="P:protein polyubiquitination"/>
    <property type="evidence" value="ECO:0007669"/>
    <property type="project" value="TreeGrafter"/>
</dbReference>
<dbReference type="AlphaFoldDB" id="A0A8H6M080"/>
<comment type="caution">
    <text evidence="12">The sequence shown here is derived from an EMBL/GenBank/DDBJ whole genome shotgun (WGS) entry which is preliminary data.</text>
</comment>
<protein>
    <recommendedName>
        <fullName evidence="2">RING-type E3 ubiquitin transferase</fullName>
        <ecNumber evidence="2">2.3.2.27</ecNumber>
    </recommendedName>
</protein>
<dbReference type="SUPFAM" id="SSF57850">
    <property type="entry name" value="RING/U-box"/>
    <property type="match status" value="1"/>
</dbReference>
<dbReference type="InterPro" id="IPR018957">
    <property type="entry name" value="Znf_C3HC4_RING-type"/>
</dbReference>
<dbReference type="PROSITE" id="PS00518">
    <property type="entry name" value="ZF_RING_1"/>
    <property type="match status" value="1"/>
</dbReference>
<evidence type="ECO:0000256" key="2">
    <source>
        <dbReference type="ARBA" id="ARBA00012483"/>
    </source>
</evidence>
<evidence type="ECO:0000256" key="1">
    <source>
        <dbReference type="ARBA" id="ARBA00000900"/>
    </source>
</evidence>
<keyword evidence="7" id="KW-0805">Transcription regulation</keyword>
<dbReference type="GO" id="GO:0006513">
    <property type="term" value="P:protein monoubiquitination"/>
    <property type="evidence" value="ECO:0007669"/>
    <property type="project" value="TreeGrafter"/>
</dbReference>
<dbReference type="EMBL" id="JACGCI010000080">
    <property type="protein sequence ID" value="KAF6747516.1"/>
    <property type="molecule type" value="Genomic_DNA"/>
</dbReference>
<feature type="region of interest" description="Disordered" evidence="10">
    <location>
        <begin position="21"/>
        <end position="44"/>
    </location>
</feature>
<name>A0A8H6M080_9AGAR</name>
<evidence type="ECO:0000259" key="11">
    <source>
        <dbReference type="PROSITE" id="PS50089"/>
    </source>
</evidence>
<keyword evidence="4" id="KW-0479">Metal-binding</keyword>
<feature type="region of interest" description="Disordered" evidence="10">
    <location>
        <begin position="130"/>
        <end position="149"/>
    </location>
</feature>
<comment type="catalytic activity">
    <reaction evidence="1">
        <text>S-ubiquitinyl-[E2 ubiquitin-conjugating enzyme]-L-cysteine + [acceptor protein]-L-lysine = [E2 ubiquitin-conjugating enzyme]-L-cysteine + N(6)-ubiquitinyl-[acceptor protein]-L-lysine.</text>
        <dbReference type="EC" id="2.3.2.27"/>
    </reaction>
</comment>
<dbReference type="Gene3D" id="3.30.40.10">
    <property type="entry name" value="Zinc/RING finger domain, C3HC4 (zinc finger)"/>
    <property type="match status" value="1"/>
</dbReference>
<evidence type="ECO:0000256" key="8">
    <source>
        <dbReference type="ARBA" id="ARBA00023163"/>
    </source>
</evidence>
<evidence type="ECO:0000256" key="7">
    <source>
        <dbReference type="ARBA" id="ARBA00023015"/>
    </source>
</evidence>
<dbReference type="GO" id="GO:0008270">
    <property type="term" value="F:zinc ion binding"/>
    <property type="evidence" value="ECO:0007669"/>
    <property type="project" value="UniProtKB-KW"/>
</dbReference>
<dbReference type="Pfam" id="PF00097">
    <property type="entry name" value="zf-C3HC4"/>
    <property type="match status" value="1"/>
</dbReference>
<keyword evidence="3" id="KW-0808">Transferase</keyword>
<dbReference type="SMART" id="SM00184">
    <property type="entry name" value="RING"/>
    <property type="match status" value="1"/>
</dbReference>
<evidence type="ECO:0000256" key="9">
    <source>
        <dbReference type="PROSITE-ProRule" id="PRU00175"/>
    </source>
</evidence>
<dbReference type="EC" id="2.3.2.27" evidence="2"/>
<feature type="domain" description="RING-type" evidence="11">
    <location>
        <begin position="73"/>
        <end position="108"/>
    </location>
</feature>
<dbReference type="GO" id="GO:0061630">
    <property type="term" value="F:ubiquitin protein ligase activity"/>
    <property type="evidence" value="ECO:0007669"/>
    <property type="project" value="UniProtKB-EC"/>
</dbReference>
<dbReference type="PROSITE" id="PS50089">
    <property type="entry name" value="ZF_RING_2"/>
    <property type="match status" value="1"/>
</dbReference>
<dbReference type="InterPro" id="IPR017907">
    <property type="entry name" value="Znf_RING_CS"/>
</dbReference>
<sequence>MTSTSYIDLTIDNFDVQLPHEGQEKHGVDDDISQPNSKRAKVEHGTESVAAAEEAAENGLDDVDNDEDAEDNCSICLHRVEDRTCSHEFCFECLLVWIGQSRRCPLCNQPVGDYVIHSIRSRHDYRKHHLTPLNRSPIPQQGRRTALDNVRQRAARQRRERRRNHHDTMDEADRLEHSILQRRWIYEHDLYAKHVGSNRYTKYRPYPTPSQFAASADLIARTTTFLRRELRVWEGLDVEFLTNLIISLMKSIDIRSESAVKLLAEFLDMGSPEAAKGKHINSEHFAHEVYCYVRSPYKDLFVYDTIVQASPFKLP</sequence>
<keyword evidence="13" id="KW-1185">Reference proteome</keyword>
<reference evidence="12 13" key="1">
    <citation type="submission" date="2020-07" db="EMBL/GenBank/DDBJ databases">
        <title>Comparative genomics of pyrophilous fungi reveals a link between fire events and developmental genes.</title>
        <authorList>
            <consortium name="DOE Joint Genome Institute"/>
            <person name="Steindorff A.S."/>
            <person name="Carver A."/>
            <person name="Calhoun S."/>
            <person name="Stillman K."/>
            <person name="Liu H."/>
            <person name="Lipzen A."/>
            <person name="Pangilinan J."/>
            <person name="Labutti K."/>
            <person name="Bruns T.D."/>
            <person name="Grigoriev I.V."/>
        </authorList>
    </citation>
    <scope>NUCLEOTIDE SEQUENCE [LARGE SCALE GENOMIC DNA]</scope>
    <source>
        <strain evidence="12 13">CBS 144469</strain>
    </source>
</reference>
<dbReference type="Proteomes" id="UP000521943">
    <property type="component" value="Unassembled WGS sequence"/>
</dbReference>
<dbReference type="InterPro" id="IPR013083">
    <property type="entry name" value="Znf_RING/FYVE/PHD"/>
</dbReference>
<evidence type="ECO:0000256" key="4">
    <source>
        <dbReference type="ARBA" id="ARBA00022723"/>
    </source>
</evidence>
<dbReference type="OrthoDB" id="21204at2759"/>
<keyword evidence="6" id="KW-0862">Zinc</keyword>
<dbReference type="PANTHER" id="PTHR46077:SF1">
    <property type="entry name" value="TOP1 BINDING ARGININE_SERINE RICH PROTEIN, E3 UBIQUITIN LIGASE"/>
    <property type="match status" value="1"/>
</dbReference>
<dbReference type="InterPro" id="IPR001841">
    <property type="entry name" value="Znf_RING"/>
</dbReference>
<evidence type="ECO:0000256" key="3">
    <source>
        <dbReference type="ARBA" id="ARBA00022679"/>
    </source>
</evidence>
<organism evidence="12 13">
    <name type="scientific">Ephemerocybe angulata</name>
    <dbReference type="NCBI Taxonomy" id="980116"/>
    <lineage>
        <taxon>Eukaryota</taxon>
        <taxon>Fungi</taxon>
        <taxon>Dikarya</taxon>
        <taxon>Basidiomycota</taxon>
        <taxon>Agaricomycotina</taxon>
        <taxon>Agaricomycetes</taxon>
        <taxon>Agaricomycetidae</taxon>
        <taxon>Agaricales</taxon>
        <taxon>Agaricineae</taxon>
        <taxon>Psathyrellaceae</taxon>
        <taxon>Ephemerocybe</taxon>
    </lineage>
</organism>
<keyword evidence="8" id="KW-0804">Transcription</keyword>
<proteinExistence type="predicted"/>
<feature type="compositionally biased region" description="Polar residues" evidence="10">
    <location>
        <begin position="133"/>
        <end position="143"/>
    </location>
</feature>
<dbReference type="PANTHER" id="PTHR46077">
    <property type="entry name" value="E3 UBIQUITIN-PROTEIN LIGASE TOPORS"/>
    <property type="match status" value="1"/>
</dbReference>
<gene>
    <name evidence="12" type="ORF">DFP72DRAFT_1075188</name>
</gene>
<evidence type="ECO:0000256" key="6">
    <source>
        <dbReference type="ARBA" id="ARBA00022833"/>
    </source>
</evidence>
<keyword evidence="5 9" id="KW-0863">Zinc-finger</keyword>
<evidence type="ECO:0000256" key="5">
    <source>
        <dbReference type="ARBA" id="ARBA00022771"/>
    </source>
</evidence>
<evidence type="ECO:0000256" key="10">
    <source>
        <dbReference type="SAM" id="MobiDB-lite"/>
    </source>
</evidence>
<evidence type="ECO:0000313" key="13">
    <source>
        <dbReference type="Proteomes" id="UP000521943"/>
    </source>
</evidence>